<evidence type="ECO:0000313" key="2">
    <source>
        <dbReference type="EMBL" id="MBD9698400.1"/>
    </source>
</evidence>
<gene>
    <name evidence="2" type="ORF">IGS67_02680</name>
</gene>
<organism evidence="2 3">
    <name type="scientific">Flavimobilis rhizosphaerae</name>
    <dbReference type="NCBI Taxonomy" id="2775421"/>
    <lineage>
        <taxon>Bacteria</taxon>
        <taxon>Bacillati</taxon>
        <taxon>Actinomycetota</taxon>
        <taxon>Actinomycetes</taxon>
        <taxon>Micrococcales</taxon>
        <taxon>Jonesiaceae</taxon>
        <taxon>Flavimobilis</taxon>
    </lineage>
</organism>
<dbReference type="RefSeq" id="WP_192277535.1">
    <property type="nucleotide sequence ID" value="NZ_JACZDF010000001.1"/>
</dbReference>
<feature type="compositionally biased region" description="Polar residues" evidence="1">
    <location>
        <begin position="69"/>
        <end position="82"/>
    </location>
</feature>
<dbReference type="Proteomes" id="UP000642107">
    <property type="component" value="Unassembled WGS sequence"/>
</dbReference>
<evidence type="ECO:0000313" key="3">
    <source>
        <dbReference type="Proteomes" id="UP000642107"/>
    </source>
</evidence>
<protein>
    <submittedName>
        <fullName evidence="2">Uncharacterized protein</fullName>
    </submittedName>
</protein>
<proteinExistence type="predicted"/>
<sequence>MASPDDTTLVATVDVLLRALRALGSAGRPDAANRLAARAWLALRDEHPRQAERINGTMHHLARQPTEPCASTATARPTQERT</sequence>
<feature type="region of interest" description="Disordered" evidence="1">
    <location>
        <begin position="58"/>
        <end position="82"/>
    </location>
</feature>
<reference evidence="2 3" key="1">
    <citation type="submission" date="2020-09" db="EMBL/GenBank/DDBJ databases">
        <title>Flavimobilis rhizosphaerae sp. nov., isolated from rhizosphere soil of Spartina alterniflora.</title>
        <authorList>
            <person name="Hanqin C."/>
        </authorList>
    </citation>
    <scope>NUCLEOTIDE SEQUENCE [LARGE SCALE GENOMIC DNA]</scope>
    <source>
        <strain evidence="2 3">GY 10621</strain>
    </source>
</reference>
<keyword evidence="3" id="KW-1185">Reference proteome</keyword>
<comment type="caution">
    <text evidence="2">The sequence shown here is derived from an EMBL/GenBank/DDBJ whole genome shotgun (WGS) entry which is preliminary data.</text>
</comment>
<accession>A0ABR9DMP8</accession>
<dbReference type="EMBL" id="JACZDF010000001">
    <property type="protein sequence ID" value="MBD9698400.1"/>
    <property type="molecule type" value="Genomic_DNA"/>
</dbReference>
<evidence type="ECO:0000256" key="1">
    <source>
        <dbReference type="SAM" id="MobiDB-lite"/>
    </source>
</evidence>
<name>A0ABR9DMP8_9MICO</name>